<evidence type="ECO:0000256" key="1">
    <source>
        <dbReference type="SAM" id="Coils"/>
    </source>
</evidence>
<dbReference type="eggNOG" id="COG2963">
    <property type="taxonomic scope" value="Bacteria"/>
</dbReference>
<dbReference type="InterPro" id="IPR002514">
    <property type="entry name" value="Transposase_8"/>
</dbReference>
<dbReference type="PATRIC" id="fig|1082933.3.peg.3943"/>
<dbReference type="GO" id="GO:0006313">
    <property type="term" value="P:DNA transposition"/>
    <property type="evidence" value="ECO:0007669"/>
    <property type="project" value="InterPro"/>
</dbReference>
<sequence length="232" mass="25938">MRRQTRPFIVEVKQRRGYQKRDNSIWGDMDLSAAFAETTRQLEEMDTSNRKFVDYNIVTFNAERLDQAKVEHHMAETEHTEPLNAATKGAANIEAPETKKKNRPPRNTKTDLKSPAPKNGASSEANKGVGSARLGRKMYSEEERVKKLSQIEKLLGGGATLKSAVTQAGTTEQTYYQWKKKAAVTAVAAVAAPASDDLKDLLALEEENKQLKNLLAERLRAENAELKRRLGL</sequence>
<evidence type="ECO:0000313" key="4">
    <source>
        <dbReference type="Proteomes" id="UP000002949"/>
    </source>
</evidence>
<dbReference type="Pfam" id="PF01527">
    <property type="entry name" value="HTH_Tnp_1"/>
    <property type="match status" value="1"/>
</dbReference>
<keyword evidence="4" id="KW-1185">Reference proteome</keyword>
<gene>
    <name evidence="3" type="ORF">MEA186_20234</name>
</gene>
<dbReference type="RefSeq" id="WP_006203676.1">
    <property type="nucleotide sequence ID" value="NZ_AGSN01000131.1"/>
</dbReference>
<keyword evidence="1" id="KW-0175">Coiled coil</keyword>
<protein>
    <submittedName>
        <fullName evidence="3">Transposase IS3/IS911 family protein</fullName>
    </submittedName>
</protein>
<evidence type="ECO:0000313" key="3">
    <source>
        <dbReference type="EMBL" id="EHH10176.1"/>
    </source>
</evidence>
<reference evidence="3 4" key="1">
    <citation type="journal article" date="2012" name="J. Bacteriol.">
        <title>Draft Genome Sequence of Plant Growth-Promoting Rhizobium Mesorhizobium amorphae, Isolated from Zinc-Lead Mine Tailings.</title>
        <authorList>
            <person name="Hao X."/>
            <person name="Lin Y."/>
            <person name="Johnstone L."/>
            <person name="Baltrus D.A."/>
            <person name="Miller S.J."/>
            <person name="Wei G."/>
            <person name="Rensing C."/>
        </authorList>
    </citation>
    <scope>NUCLEOTIDE SEQUENCE [LARGE SCALE GENOMIC DNA]</scope>
    <source>
        <strain evidence="3 4">CCNWGS0123</strain>
    </source>
</reference>
<dbReference type="EMBL" id="AGSN01000131">
    <property type="protein sequence ID" value="EHH10176.1"/>
    <property type="molecule type" value="Genomic_DNA"/>
</dbReference>
<proteinExistence type="predicted"/>
<organism evidence="3 4">
    <name type="scientific">Mesorhizobium amorphae CCNWGS0123</name>
    <dbReference type="NCBI Taxonomy" id="1082933"/>
    <lineage>
        <taxon>Bacteria</taxon>
        <taxon>Pseudomonadati</taxon>
        <taxon>Pseudomonadota</taxon>
        <taxon>Alphaproteobacteria</taxon>
        <taxon>Hyphomicrobiales</taxon>
        <taxon>Phyllobacteriaceae</taxon>
        <taxon>Mesorhizobium</taxon>
    </lineage>
</organism>
<feature type="region of interest" description="Disordered" evidence="2">
    <location>
        <begin position="73"/>
        <end position="137"/>
    </location>
</feature>
<dbReference type="InterPro" id="IPR009057">
    <property type="entry name" value="Homeodomain-like_sf"/>
</dbReference>
<evidence type="ECO:0000256" key="2">
    <source>
        <dbReference type="SAM" id="MobiDB-lite"/>
    </source>
</evidence>
<dbReference type="Proteomes" id="UP000002949">
    <property type="component" value="Unassembled WGS sequence"/>
</dbReference>
<dbReference type="SUPFAM" id="SSF46689">
    <property type="entry name" value="Homeodomain-like"/>
    <property type="match status" value="1"/>
</dbReference>
<feature type="coiled-coil region" evidence="1">
    <location>
        <begin position="194"/>
        <end position="229"/>
    </location>
</feature>
<dbReference type="AlphaFoldDB" id="G6YDK6"/>
<dbReference type="GO" id="GO:0004803">
    <property type="term" value="F:transposase activity"/>
    <property type="evidence" value="ECO:0007669"/>
    <property type="project" value="InterPro"/>
</dbReference>
<name>G6YDK6_9HYPH</name>
<accession>G6YDK6</accession>
<dbReference type="GO" id="GO:0003677">
    <property type="term" value="F:DNA binding"/>
    <property type="evidence" value="ECO:0007669"/>
    <property type="project" value="InterPro"/>
</dbReference>